<dbReference type="AlphaFoldDB" id="A0A2I0LBB4"/>
<gene>
    <name evidence="2" type="ORF">CRG98_001604</name>
</gene>
<proteinExistence type="predicted"/>
<feature type="region of interest" description="Disordered" evidence="1">
    <location>
        <begin position="1"/>
        <end position="20"/>
    </location>
</feature>
<name>A0A2I0LBB4_PUNGR</name>
<keyword evidence="3" id="KW-1185">Reference proteome</keyword>
<protein>
    <submittedName>
        <fullName evidence="2">Uncharacterized protein</fullName>
    </submittedName>
</protein>
<sequence length="63" mass="6998">MDLDVEVHARTKTQATSRAGEAGEDIWSDCVLLRTGKSIEEGCRGSDTNCRCFNITRRSSPEH</sequence>
<dbReference type="EMBL" id="PGOL01000065">
    <property type="protein sequence ID" value="PKI77984.1"/>
    <property type="molecule type" value="Genomic_DNA"/>
</dbReference>
<reference evidence="2 3" key="1">
    <citation type="submission" date="2017-11" db="EMBL/GenBank/DDBJ databases">
        <title>De-novo sequencing of pomegranate (Punica granatum L.) genome.</title>
        <authorList>
            <person name="Akparov Z."/>
            <person name="Amiraslanov A."/>
            <person name="Hajiyeva S."/>
            <person name="Abbasov M."/>
            <person name="Kaur K."/>
            <person name="Hamwieh A."/>
            <person name="Solovyev V."/>
            <person name="Salamov A."/>
            <person name="Braich B."/>
            <person name="Kosarev P."/>
            <person name="Mahmoud A."/>
            <person name="Hajiyev E."/>
            <person name="Babayeva S."/>
            <person name="Izzatullayeva V."/>
            <person name="Mammadov A."/>
            <person name="Mammadov A."/>
            <person name="Sharifova S."/>
            <person name="Ojaghi J."/>
            <person name="Eynullazada K."/>
            <person name="Bayramov B."/>
            <person name="Abdulazimova A."/>
            <person name="Shahmuradov I."/>
        </authorList>
    </citation>
    <scope>NUCLEOTIDE SEQUENCE [LARGE SCALE GENOMIC DNA]</scope>
    <source>
        <strain evidence="3">cv. AG2017</strain>
        <tissue evidence="2">Leaf</tissue>
    </source>
</reference>
<accession>A0A2I0LBB4</accession>
<evidence type="ECO:0000313" key="2">
    <source>
        <dbReference type="EMBL" id="PKI77984.1"/>
    </source>
</evidence>
<evidence type="ECO:0000256" key="1">
    <source>
        <dbReference type="SAM" id="MobiDB-lite"/>
    </source>
</evidence>
<dbReference type="Proteomes" id="UP000233551">
    <property type="component" value="Unassembled WGS sequence"/>
</dbReference>
<comment type="caution">
    <text evidence="2">The sequence shown here is derived from an EMBL/GenBank/DDBJ whole genome shotgun (WGS) entry which is preliminary data.</text>
</comment>
<organism evidence="2 3">
    <name type="scientific">Punica granatum</name>
    <name type="common">Pomegranate</name>
    <dbReference type="NCBI Taxonomy" id="22663"/>
    <lineage>
        <taxon>Eukaryota</taxon>
        <taxon>Viridiplantae</taxon>
        <taxon>Streptophyta</taxon>
        <taxon>Embryophyta</taxon>
        <taxon>Tracheophyta</taxon>
        <taxon>Spermatophyta</taxon>
        <taxon>Magnoliopsida</taxon>
        <taxon>eudicotyledons</taxon>
        <taxon>Gunneridae</taxon>
        <taxon>Pentapetalae</taxon>
        <taxon>rosids</taxon>
        <taxon>malvids</taxon>
        <taxon>Myrtales</taxon>
        <taxon>Lythraceae</taxon>
        <taxon>Punica</taxon>
    </lineage>
</organism>
<evidence type="ECO:0000313" key="3">
    <source>
        <dbReference type="Proteomes" id="UP000233551"/>
    </source>
</evidence>